<evidence type="ECO:0000313" key="2">
    <source>
        <dbReference type="Proteomes" id="UP000784294"/>
    </source>
</evidence>
<evidence type="ECO:0000313" key="1">
    <source>
        <dbReference type="EMBL" id="VEL23435.1"/>
    </source>
</evidence>
<reference evidence="1" key="1">
    <citation type="submission" date="2018-11" db="EMBL/GenBank/DDBJ databases">
        <authorList>
            <consortium name="Pathogen Informatics"/>
        </authorList>
    </citation>
    <scope>NUCLEOTIDE SEQUENCE</scope>
</reference>
<accession>A0A3S5A9G9</accession>
<feature type="non-terminal residue" evidence="1">
    <location>
        <position position="1"/>
    </location>
</feature>
<protein>
    <submittedName>
        <fullName evidence="1">Uncharacterized protein</fullName>
    </submittedName>
</protein>
<organism evidence="1 2">
    <name type="scientific">Protopolystoma xenopodis</name>
    <dbReference type="NCBI Taxonomy" id="117903"/>
    <lineage>
        <taxon>Eukaryota</taxon>
        <taxon>Metazoa</taxon>
        <taxon>Spiralia</taxon>
        <taxon>Lophotrochozoa</taxon>
        <taxon>Platyhelminthes</taxon>
        <taxon>Monogenea</taxon>
        <taxon>Polyopisthocotylea</taxon>
        <taxon>Polystomatidea</taxon>
        <taxon>Polystomatidae</taxon>
        <taxon>Protopolystoma</taxon>
    </lineage>
</organism>
<name>A0A3S5A9G9_9PLAT</name>
<dbReference type="EMBL" id="CAAALY010061913">
    <property type="protein sequence ID" value="VEL23435.1"/>
    <property type="molecule type" value="Genomic_DNA"/>
</dbReference>
<keyword evidence="2" id="KW-1185">Reference proteome</keyword>
<dbReference type="AlphaFoldDB" id="A0A3S5A9G9"/>
<sequence>RAKEPQIGWLRTKGTRNVTSTFQQGIATNASKNLADNASVVTDISLDVGAVVSVIKLFFGDRRLSISAFKGGVSGEHGQDKESRDTRLMMSPLGMSPLPAVAANCRMGSHGFLAICANLASDSTCLTQNWTLCVCAIIAINL</sequence>
<dbReference type="Proteomes" id="UP000784294">
    <property type="component" value="Unassembled WGS sequence"/>
</dbReference>
<proteinExistence type="predicted"/>
<comment type="caution">
    <text evidence="1">The sequence shown here is derived from an EMBL/GenBank/DDBJ whole genome shotgun (WGS) entry which is preliminary data.</text>
</comment>
<gene>
    <name evidence="1" type="ORF">PXEA_LOCUS16875</name>
</gene>